<organism evidence="3 4">
    <name type="scientific">Snodgrassella alvi SCGC AB-598-J21</name>
    <dbReference type="NCBI Taxonomy" id="1385367"/>
    <lineage>
        <taxon>Bacteria</taxon>
        <taxon>Pseudomonadati</taxon>
        <taxon>Pseudomonadota</taxon>
        <taxon>Betaproteobacteria</taxon>
        <taxon>Neisseriales</taxon>
        <taxon>Neisseriaceae</taxon>
        <taxon>Snodgrassella</taxon>
    </lineage>
</organism>
<dbReference type="GO" id="GO:0003824">
    <property type="term" value="F:catalytic activity"/>
    <property type="evidence" value="ECO:0007669"/>
    <property type="project" value="InterPro"/>
</dbReference>
<evidence type="ECO:0000256" key="1">
    <source>
        <dbReference type="SAM" id="Phobius"/>
    </source>
</evidence>
<dbReference type="SUPFAM" id="SSF52777">
    <property type="entry name" value="CoA-dependent acyltransferases"/>
    <property type="match status" value="2"/>
</dbReference>
<name>A0A074VC60_9NEIS</name>
<dbReference type="Pfam" id="PF00668">
    <property type="entry name" value="Condensation"/>
    <property type="match status" value="1"/>
</dbReference>
<protein>
    <recommendedName>
        <fullName evidence="2">Condensation domain-containing protein</fullName>
    </recommendedName>
</protein>
<dbReference type="Proteomes" id="UP000027644">
    <property type="component" value="Unassembled WGS sequence"/>
</dbReference>
<comment type="caution">
    <text evidence="3">The sequence shown here is derived from an EMBL/GenBank/DDBJ whole genome shotgun (WGS) entry which is preliminary data.</text>
</comment>
<dbReference type="InterPro" id="IPR023213">
    <property type="entry name" value="CAT-like_dom_sf"/>
</dbReference>
<keyword evidence="1" id="KW-0812">Transmembrane</keyword>
<dbReference type="InterPro" id="IPR001242">
    <property type="entry name" value="Condensation_dom"/>
</dbReference>
<evidence type="ECO:0000313" key="4">
    <source>
        <dbReference type="Proteomes" id="UP000027644"/>
    </source>
</evidence>
<sequence>MSTQISDSQSEALNFIRPLNRLESGMANLHTNFSGTTQFTLILEVEGKLEPSRVERALQIIQKQHEALASKILLQESQWHLVKSSLSFPIIFTVITVPELPSNDVRCFDELLEREVNDPLDIHQQLCRLTMLSQDNFNRHLLILTLAHVIADATAGLKIFSEILRLSAQNFSDKTIGGNISLENTGFSSANKTGHSYPDYQQAIKMWSNPAREIQTASYTAIIEAETVEKLSSIASRHNLTMNSLLTALIQQTNTDFFKLDSFPILTAINCHPILNIEDSFTCLIQQAITTISGDIYTSAQQIKQDILDAKATVAANKMLSPITLQNLQKDLVFIYTNNGRINKITVPPNFKLHNFRTGANMNSGTLTATFHLAFLNGCLILCLSYYTKILQRKIISQLMERIARQLTNFAIKEY</sequence>
<feature type="transmembrane region" description="Helical" evidence="1">
    <location>
        <begin position="367"/>
        <end position="387"/>
    </location>
</feature>
<dbReference type="Gene3D" id="3.30.559.30">
    <property type="entry name" value="Nonribosomal peptide synthetase, condensation domain"/>
    <property type="match status" value="1"/>
</dbReference>
<dbReference type="AlphaFoldDB" id="A0A074VC60"/>
<dbReference type="Gene3D" id="3.30.559.10">
    <property type="entry name" value="Chloramphenicol acetyltransferase-like domain"/>
    <property type="match status" value="1"/>
</dbReference>
<proteinExistence type="predicted"/>
<accession>A0A074VC60</accession>
<evidence type="ECO:0000313" key="3">
    <source>
        <dbReference type="EMBL" id="KEQ00060.1"/>
    </source>
</evidence>
<gene>
    <name evidence="3" type="ORF">SASC598J21_021730</name>
</gene>
<dbReference type="EMBL" id="AVQL01000455">
    <property type="protein sequence ID" value="KEQ00060.1"/>
    <property type="molecule type" value="Genomic_DNA"/>
</dbReference>
<reference evidence="3 4" key="1">
    <citation type="journal article" date="2014" name="PLoS Genet.">
        <title>Hidden diversity in honey bee gut symbionts detected by single-cell genomics.</title>
        <authorList>
            <person name="Engel P."/>
            <person name="Stepanauskas R."/>
            <person name="Moran N."/>
        </authorList>
    </citation>
    <scope>NUCLEOTIDE SEQUENCE [LARGE SCALE GENOMIC DNA]</scope>
    <source>
        <strain evidence="3 4">SCGC AB-598-J21</strain>
    </source>
</reference>
<evidence type="ECO:0000259" key="2">
    <source>
        <dbReference type="Pfam" id="PF00668"/>
    </source>
</evidence>
<keyword evidence="1" id="KW-0472">Membrane</keyword>
<keyword evidence="1" id="KW-1133">Transmembrane helix</keyword>
<feature type="domain" description="Condensation" evidence="2">
    <location>
        <begin position="40"/>
        <end position="155"/>
    </location>
</feature>